<dbReference type="SUPFAM" id="SSF48264">
    <property type="entry name" value="Cytochrome P450"/>
    <property type="match status" value="1"/>
</dbReference>
<dbReference type="Pfam" id="PF00067">
    <property type="entry name" value="p450"/>
    <property type="match status" value="1"/>
</dbReference>
<protein>
    <recommendedName>
        <fullName evidence="8">Cytochrome P450</fullName>
    </recommendedName>
</protein>
<evidence type="ECO:0000256" key="3">
    <source>
        <dbReference type="ARBA" id="ARBA00022723"/>
    </source>
</evidence>
<keyword evidence="2 5" id="KW-0349">Heme</keyword>
<evidence type="ECO:0000256" key="5">
    <source>
        <dbReference type="PIRSR" id="PIRSR602403-1"/>
    </source>
</evidence>
<dbReference type="PRINTS" id="PR00465">
    <property type="entry name" value="EP450IV"/>
</dbReference>
<gene>
    <name evidence="6" type="ORF">WJX81_007055</name>
</gene>
<dbReference type="AlphaFoldDB" id="A0AAW1RY86"/>
<dbReference type="PANTHER" id="PTHR24304:SF2">
    <property type="entry name" value="24-HYDROXYCHOLESTEROL 7-ALPHA-HYDROXYLASE"/>
    <property type="match status" value="1"/>
</dbReference>
<keyword evidence="3 5" id="KW-0479">Metal-binding</keyword>
<evidence type="ECO:0008006" key="8">
    <source>
        <dbReference type="Google" id="ProtNLM"/>
    </source>
</evidence>
<dbReference type="GO" id="GO:0020037">
    <property type="term" value="F:heme binding"/>
    <property type="evidence" value="ECO:0007669"/>
    <property type="project" value="InterPro"/>
</dbReference>
<feature type="binding site" description="axial binding residue" evidence="5">
    <location>
        <position position="328"/>
    </location>
    <ligand>
        <name>heme</name>
        <dbReference type="ChEBI" id="CHEBI:30413"/>
    </ligand>
    <ligandPart>
        <name>Fe</name>
        <dbReference type="ChEBI" id="CHEBI:18248"/>
    </ligandPart>
</feature>
<organism evidence="6 7">
    <name type="scientific">Elliptochloris bilobata</name>
    <dbReference type="NCBI Taxonomy" id="381761"/>
    <lineage>
        <taxon>Eukaryota</taxon>
        <taxon>Viridiplantae</taxon>
        <taxon>Chlorophyta</taxon>
        <taxon>core chlorophytes</taxon>
        <taxon>Trebouxiophyceae</taxon>
        <taxon>Trebouxiophyceae incertae sedis</taxon>
        <taxon>Elliptochloris clade</taxon>
        <taxon>Elliptochloris</taxon>
    </lineage>
</organism>
<keyword evidence="4 5" id="KW-0408">Iron</keyword>
<evidence type="ECO:0000313" key="6">
    <source>
        <dbReference type="EMBL" id="KAK9838552.1"/>
    </source>
</evidence>
<dbReference type="EMBL" id="JALJOU010000018">
    <property type="protein sequence ID" value="KAK9838552.1"/>
    <property type="molecule type" value="Genomic_DNA"/>
</dbReference>
<keyword evidence="7" id="KW-1185">Reference proteome</keyword>
<dbReference type="GO" id="GO:0004497">
    <property type="term" value="F:monooxygenase activity"/>
    <property type="evidence" value="ECO:0007669"/>
    <property type="project" value="InterPro"/>
</dbReference>
<evidence type="ECO:0000256" key="1">
    <source>
        <dbReference type="ARBA" id="ARBA00010617"/>
    </source>
</evidence>
<dbReference type="Proteomes" id="UP001445335">
    <property type="component" value="Unassembled WGS sequence"/>
</dbReference>
<evidence type="ECO:0000313" key="7">
    <source>
        <dbReference type="Proteomes" id="UP001445335"/>
    </source>
</evidence>
<accession>A0AAW1RY86</accession>
<sequence length="371" mass="39457">MFYFLIRTRPKASFFSAPDADIVFRPAVERFTGRVFQLPAAKFFPRHVALLAGLRGLLAPGELVPHAHTLHNARRAHLAERSPAQGEVELVGALEALLWEAAVLALFGAPLQPRFRAARRTLLAALRVSLTEGDFDGTVAGRLLEAAGMPPSAAPNCLLAVLWASLANTVPGAFWAVAFLLLPENARHRAVEALPGVVCRARARVHCMGLTSAGASLDLEALLAAVADKRSALARCVAEALRLRAPGVDVRAAARDLALPAGDCRHVIVHQGEVLAVSPYESHMDERLFGPNAAAYDPDRRALRLGDGSVPGVGGLPGLVFGGGRYRCRGRAFAEAELALVVAVLLSTFEMRLADRPPTPAGINDSHDGCL</sequence>
<evidence type="ECO:0000256" key="4">
    <source>
        <dbReference type="ARBA" id="ARBA00023004"/>
    </source>
</evidence>
<reference evidence="6 7" key="1">
    <citation type="journal article" date="2024" name="Nat. Commun.">
        <title>Phylogenomics reveals the evolutionary origins of lichenization in chlorophyte algae.</title>
        <authorList>
            <person name="Puginier C."/>
            <person name="Libourel C."/>
            <person name="Otte J."/>
            <person name="Skaloud P."/>
            <person name="Haon M."/>
            <person name="Grisel S."/>
            <person name="Petersen M."/>
            <person name="Berrin J.G."/>
            <person name="Delaux P.M."/>
            <person name="Dal Grande F."/>
            <person name="Keller J."/>
        </authorList>
    </citation>
    <scope>NUCLEOTIDE SEQUENCE [LARGE SCALE GENOMIC DNA]</scope>
    <source>
        <strain evidence="6 7">SAG 245.80</strain>
    </source>
</reference>
<dbReference type="InterPro" id="IPR036396">
    <property type="entry name" value="Cyt_P450_sf"/>
</dbReference>
<dbReference type="GO" id="GO:0005506">
    <property type="term" value="F:iron ion binding"/>
    <property type="evidence" value="ECO:0007669"/>
    <property type="project" value="InterPro"/>
</dbReference>
<comment type="cofactor">
    <cofactor evidence="5">
        <name>heme</name>
        <dbReference type="ChEBI" id="CHEBI:30413"/>
    </cofactor>
</comment>
<dbReference type="InterPro" id="IPR002403">
    <property type="entry name" value="Cyt_P450_E_grp-IV"/>
</dbReference>
<dbReference type="PANTHER" id="PTHR24304">
    <property type="entry name" value="CYTOCHROME P450 FAMILY 7"/>
    <property type="match status" value="1"/>
</dbReference>
<comment type="caution">
    <text evidence="6">The sequence shown here is derived from an EMBL/GenBank/DDBJ whole genome shotgun (WGS) entry which is preliminary data.</text>
</comment>
<comment type="similarity">
    <text evidence="1">Belongs to the cytochrome P450 family.</text>
</comment>
<dbReference type="GO" id="GO:0016705">
    <property type="term" value="F:oxidoreductase activity, acting on paired donors, with incorporation or reduction of molecular oxygen"/>
    <property type="evidence" value="ECO:0007669"/>
    <property type="project" value="InterPro"/>
</dbReference>
<dbReference type="Gene3D" id="1.10.630.10">
    <property type="entry name" value="Cytochrome P450"/>
    <property type="match status" value="1"/>
</dbReference>
<dbReference type="InterPro" id="IPR001128">
    <property type="entry name" value="Cyt_P450"/>
</dbReference>
<proteinExistence type="inferred from homology"/>
<dbReference type="InterPro" id="IPR050529">
    <property type="entry name" value="CYP450_sterol_14alpha_dmase"/>
</dbReference>
<name>A0AAW1RY86_9CHLO</name>
<evidence type="ECO:0000256" key="2">
    <source>
        <dbReference type="ARBA" id="ARBA00022617"/>
    </source>
</evidence>